<feature type="non-terminal residue" evidence="3">
    <location>
        <position position="630"/>
    </location>
</feature>
<reference evidence="3 4" key="1">
    <citation type="submission" date="2024-02" db="EMBL/GenBank/DDBJ databases">
        <authorList>
            <person name="Chen Y."/>
            <person name="Shah S."/>
            <person name="Dougan E. K."/>
            <person name="Thang M."/>
            <person name="Chan C."/>
        </authorList>
    </citation>
    <scope>NUCLEOTIDE SEQUENCE [LARGE SCALE GENOMIC DNA]</scope>
</reference>
<evidence type="ECO:0000313" key="3">
    <source>
        <dbReference type="EMBL" id="CAK9061215.1"/>
    </source>
</evidence>
<evidence type="ECO:0000256" key="1">
    <source>
        <dbReference type="SAM" id="Coils"/>
    </source>
</evidence>
<sequence>MTEEAQEPATSPQGDTQAQVDEESASRTFFTGIDAEAKKSGTKDKNRFRNLESTDSGTKIIQHFQDLTNLANSLDLRMEALLREHEQDFFLAYKTHMYTVQKDIKLLRMKAEQEEAKTREDTKIKALEGELDRFMTQALRLDELCKGYKKEVDKWKAKAEALDEALLKLTGDCEVLYRAGIGLYRLLLALSIAAVLEDPDGEDPEVLAIAKEDADAWKHFGRSVQLQWQMLSLPGGNDTADNGDKVEKFQLDEDFDYDNCPLSPPEWPYDQAQLAELQGELRSNSIIAEVSNWKEDIRDWRKLSCEATARQWKELQESPPPPKTPRLYSTHLRLPVAAIQRRQLCVEGLLNAIAVGNLQACEEGYFWAPGFAPGAVEHPLRAPLSHASMPTMRPKSSPAQIEAVHDQDVLQLCRSAAQSGQRTALVHFAPAGEEQALPMRELRESQLYLRTTYLYALSTLPRQMHKDASKALQDGCIIHTAHVSILRGDVAEGAPWLEPTEIEVLTVALQRRPYADHHEQYGRIREKAAVAKTIDDIFASAAEFGIEVLVFPPLGINGSFGCYHPPSDAGQLLRHAALSGGDVKVLVAKQHSGPLGGWASFADAVVNGRAPLKREPPIPMHLSPYFNCYL</sequence>
<feature type="region of interest" description="Disordered" evidence="2">
    <location>
        <begin position="1"/>
        <end position="50"/>
    </location>
</feature>
<keyword evidence="4" id="KW-1185">Reference proteome</keyword>
<dbReference type="Proteomes" id="UP001642464">
    <property type="component" value="Unassembled WGS sequence"/>
</dbReference>
<dbReference type="Gene3D" id="3.40.220.10">
    <property type="entry name" value="Leucine Aminopeptidase, subunit E, domain 1"/>
    <property type="match status" value="1"/>
</dbReference>
<comment type="caution">
    <text evidence="3">The sequence shown here is derived from an EMBL/GenBank/DDBJ whole genome shotgun (WGS) entry which is preliminary data.</text>
</comment>
<evidence type="ECO:0000256" key="2">
    <source>
        <dbReference type="SAM" id="MobiDB-lite"/>
    </source>
</evidence>
<organism evidence="3 4">
    <name type="scientific">Durusdinium trenchii</name>
    <dbReference type="NCBI Taxonomy" id="1381693"/>
    <lineage>
        <taxon>Eukaryota</taxon>
        <taxon>Sar</taxon>
        <taxon>Alveolata</taxon>
        <taxon>Dinophyceae</taxon>
        <taxon>Suessiales</taxon>
        <taxon>Symbiodiniaceae</taxon>
        <taxon>Durusdinium</taxon>
    </lineage>
</organism>
<feature type="compositionally biased region" description="Polar residues" evidence="2">
    <location>
        <begin position="8"/>
        <end position="19"/>
    </location>
</feature>
<feature type="coiled-coil region" evidence="1">
    <location>
        <begin position="110"/>
        <end position="165"/>
    </location>
</feature>
<feature type="compositionally biased region" description="Basic and acidic residues" evidence="2">
    <location>
        <begin position="35"/>
        <end position="50"/>
    </location>
</feature>
<accession>A0ABP0NBR4</accession>
<keyword evidence="1" id="KW-0175">Coiled coil</keyword>
<proteinExistence type="predicted"/>
<name>A0ABP0NBR4_9DINO</name>
<evidence type="ECO:0000313" key="4">
    <source>
        <dbReference type="Proteomes" id="UP001642464"/>
    </source>
</evidence>
<dbReference type="EMBL" id="CAXAMM010027646">
    <property type="protein sequence ID" value="CAK9061215.1"/>
    <property type="molecule type" value="Genomic_DNA"/>
</dbReference>
<dbReference type="InterPro" id="IPR043472">
    <property type="entry name" value="Macro_dom-like"/>
</dbReference>
<dbReference type="PANTHER" id="PTHR40515:SF1">
    <property type="entry name" value="CILIA- AND FLAGELLA-ASSOCIATED PROTEIN 157"/>
    <property type="match status" value="1"/>
</dbReference>
<dbReference type="PANTHER" id="PTHR40515">
    <property type="entry name" value="CILIA- AND FLAGELLA-ASSOCIATED PROTEIN 157"/>
    <property type="match status" value="1"/>
</dbReference>
<gene>
    <name evidence="3" type="ORF">SCF082_LOCUS32100</name>
</gene>
<protein>
    <submittedName>
        <fullName evidence="3">Uncharacterized protein</fullName>
    </submittedName>
</protein>